<dbReference type="PROSITE" id="PS50110">
    <property type="entry name" value="RESPONSE_REGULATORY"/>
    <property type="match status" value="1"/>
</dbReference>
<dbReference type="InterPro" id="IPR025944">
    <property type="entry name" value="Sigma_54_int_dom_CS"/>
</dbReference>
<dbReference type="InterPro" id="IPR002078">
    <property type="entry name" value="Sigma_54_int"/>
</dbReference>
<evidence type="ECO:0000259" key="8">
    <source>
        <dbReference type="PROSITE" id="PS50045"/>
    </source>
</evidence>
<dbReference type="Pfam" id="PF00158">
    <property type="entry name" value="Sigma54_activat"/>
    <property type="match status" value="1"/>
</dbReference>
<evidence type="ECO:0000313" key="10">
    <source>
        <dbReference type="EMBL" id="BDG05160.1"/>
    </source>
</evidence>
<dbReference type="Pfam" id="PF25601">
    <property type="entry name" value="AAA_lid_14"/>
    <property type="match status" value="1"/>
</dbReference>
<feature type="domain" description="Sigma-54 factor interaction" evidence="8">
    <location>
        <begin position="137"/>
        <end position="366"/>
    </location>
</feature>
<dbReference type="SUPFAM" id="SSF46689">
    <property type="entry name" value="Homeodomain-like"/>
    <property type="match status" value="1"/>
</dbReference>
<dbReference type="InterPro" id="IPR011006">
    <property type="entry name" value="CheY-like_superfamily"/>
</dbReference>
<dbReference type="InterPro" id="IPR002197">
    <property type="entry name" value="HTH_Fis"/>
</dbReference>
<dbReference type="Gene3D" id="1.10.10.60">
    <property type="entry name" value="Homeodomain-like"/>
    <property type="match status" value="1"/>
</dbReference>
<feature type="modified residue" description="4-aspartylphosphate" evidence="6">
    <location>
        <position position="50"/>
    </location>
</feature>
<evidence type="ECO:0000256" key="7">
    <source>
        <dbReference type="SAM" id="MobiDB-lite"/>
    </source>
</evidence>
<evidence type="ECO:0000259" key="9">
    <source>
        <dbReference type="PROSITE" id="PS50110"/>
    </source>
</evidence>
<evidence type="ECO:0000256" key="5">
    <source>
        <dbReference type="ARBA" id="ARBA00023163"/>
    </source>
</evidence>
<evidence type="ECO:0000256" key="6">
    <source>
        <dbReference type="PROSITE-ProRule" id="PRU00169"/>
    </source>
</evidence>
<dbReference type="InterPro" id="IPR003593">
    <property type="entry name" value="AAA+_ATPase"/>
</dbReference>
<dbReference type="Gene3D" id="3.40.50.300">
    <property type="entry name" value="P-loop containing nucleotide triphosphate hydrolases"/>
    <property type="match status" value="1"/>
</dbReference>
<evidence type="ECO:0000313" key="11">
    <source>
        <dbReference type="Proteomes" id="UP001162891"/>
    </source>
</evidence>
<dbReference type="Proteomes" id="UP001162891">
    <property type="component" value="Chromosome"/>
</dbReference>
<dbReference type="Pfam" id="PF02954">
    <property type="entry name" value="HTH_8"/>
    <property type="match status" value="1"/>
</dbReference>
<evidence type="ECO:0000256" key="2">
    <source>
        <dbReference type="ARBA" id="ARBA00022840"/>
    </source>
</evidence>
<evidence type="ECO:0000256" key="3">
    <source>
        <dbReference type="ARBA" id="ARBA00023015"/>
    </source>
</evidence>
<evidence type="ECO:0000256" key="4">
    <source>
        <dbReference type="ARBA" id="ARBA00023125"/>
    </source>
</evidence>
<reference evidence="11" key="1">
    <citation type="journal article" date="2022" name="Int. J. Syst. Evol. Microbiol.">
        <title>Anaeromyxobacter oryzae sp. nov., Anaeromyxobacter diazotrophicus sp. nov. and Anaeromyxobacter paludicola sp. nov., isolated from paddy soils.</title>
        <authorList>
            <person name="Itoh H."/>
            <person name="Xu Z."/>
            <person name="Mise K."/>
            <person name="Masuda Y."/>
            <person name="Ushijima N."/>
            <person name="Hayakawa C."/>
            <person name="Shiratori Y."/>
            <person name="Senoo K."/>
        </authorList>
    </citation>
    <scope>NUCLEOTIDE SEQUENCE [LARGE SCALE GENOMIC DNA]</scope>
    <source>
        <strain evidence="11">Red232</strain>
    </source>
</reference>
<gene>
    <name evidence="10" type="ORF">AMOR_41560</name>
</gene>
<proteinExistence type="predicted"/>
<dbReference type="PANTHER" id="PTHR32071">
    <property type="entry name" value="TRANSCRIPTIONAL REGULATORY PROTEIN"/>
    <property type="match status" value="1"/>
</dbReference>
<feature type="region of interest" description="Disordered" evidence="7">
    <location>
        <begin position="372"/>
        <end position="413"/>
    </location>
</feature>
<keyword evidence="3" id="KW-0805">Transcription regulation</keyword>
<dbReference type="SUPFAM" id="SSF52172">
    <property type="entry name" value="CheY-like"/>
    <property type="match status" value="1"/>
</dbReference>
<keyword evidence="6" id="KW-0597">Phosphoprotein</keyword>
<dbReference type="Gene3D" id="1.10.8.60">
    <property type="match status" value="1"/>
</dbReference>
<dbReference type="SMART" id="SM00448">
    <property type="entry name" value="REC"/>
    <property type="match status" value="1"/>
</dbReference>
<keyword evidence="5" id="KW-0804">Transcription</keyword>
<keyword evidence="11" id="KW-1185">Reference proteome</keyword>
<feature type="domain" description="Response regulatory" evidence="9">
    <location>
        <begin position="3"/>
        <end position="115"/>
    </location>
</feature>
<accession>A0ABM7X044</accession>
<evidence type="ECO:0000256" key="1">
    <source>
        <dbReference type="ARBA" id="ARBA00022741"/>
    </source>
</evidence>
<sequence>MARVLVVDDEPSVRAALKELVQGRGWEPLVARSGAEALDLVERVDAVVTDFSMPEMDGMELLRAVHERDASLPVILLTAHGSERLAVRAIKAGAYEYVTKPFDVDEMLVALGRAVEARLLRQRNRQLTAEHAIGRRVVCDSAAMRTLLDATARVAAKEITVLVRGETGTGKELIGSLLHAQSPRASGPLVRFNCGAIPAELAEAELFGHTRGAFTGATQARPGFFAEANHGTLVLDEVGELPLSVQAKLLRALQDGEIQPVGSGRVERVDVRIVACTNRDLASEVRAGRFREDLYYRLAVVELLVPPLRDRREDIPALAHEFALRYADRFGSEEVRLAPALVERLAAADWPGNVRQLENVVARMVALSGGGELGPESFDGRPADATSPDAAARGDPGPVRDEPGPPPDGADAASHTLREQLDALERSVIARTMTAVGGNQSEAARRLGISRNTLTERLRRYEIAADFGAGDAR</sequence>
<dbReference type="SMART" id="SM00382">
    <property type="entry name" value="AAA"/>
    <property type="match status" value="1"/>
</dbReference>
<dbReference type="InterPro" id="IPR027417">
    <property type="entry name" value="P-loop_NTPase"/>
</dbReference>
<dbReference type="EMBL" id="AP025591">
    <property type="protein sequence ID" value="BDG05160.1"/>
    <property type="molecule type" value="Genomic_DNA"/>
</dbReference>
<dbReference type="InterPro" id="IPR009057">
    <property type="entry name" value="Homeodomain-like_sf"/>
</dbReference>
<organism evidence="10 11">
    <name type="scientific">Anaeromyxobacter oryzae</name>
    <dbReference type="NCBI Taxonomy" id="2918170"/>
    <lineage>
        <taxon>Bacteria</taxon>
        <taxon>Pseudomonadati</taxon>
        <taxon>Myxococcota</taxon>
        <taxon>Myxococcia</taxon>
        <taxon>Myxococcales</taxon>
        <taxon>Cystobacterineae</taxon>
        <taxon>Anaeromyxobacteraceae</taxon>
        <taxon>Anaeromyxobacter</taxon>
    </lineage>
</organism>
<dbReference type="PRINTS" id="PR01590">
    <property type="entry name" value="HTHFIS"/>
</dbReference>
<dbReference type="PANTHER" id="PTHR32071:SF117">
    <property type="entry name" value="PTS-DEPENDENT DIHYDROXYACETONE KINASE OPERON REGULATORY PROTEIN-RELATED"/>
    <property type="match status" value="1"/>
</dbReference>
<dbReference type="RefSeq" id="WP_248353721.1">
    <property type="nucleotide sequence ID" value="NZ_AP025591.1"/>
</dbReference>
<dbReference type="PROSITE" id="PS50045">
    <property type="entry name" value="SIGMA54_INTERACT_4"/>
    <property type="match status" value="1"/>
</dbReference>
<keyword evidence="4" id="KW-0238">DNA-binding</keyword>
<dbReference type="SUPFAM" id="SSF52540">
    <property type="entry name" value="P-loop containing nucleoside triphosphate hydrolases"/>
    <property type="match status" value="1"/>
</dbReference>
<keyword evidence="1" id="KW-0547">Nucleotide-binding</keyword>
<protein>
    <submittedName>
        <fullName evidence="10">Acetoacetate metabolism regulatory protein AtoC</fullName>
    </submittedName>
</protein>
<dbReference type="InterPro" id="IPR025662">
    <property type="entry name" value="Sigma_54_int_dom_ATP-bd_1"/>
</dbReference>
<dbReference type="CDD" id="cd00009">
    <property type="entry name" value="AAA"/>
    <property type="match status" value="1"/>
</dbReference>
<dbReference type="Pfam" id="PF00072">
    <property type="entry name" value="Response_reg"/>
    <property type="match status" value="1"/>
</dbReference>
<dbReference type="InterPro" id="IPR058031">
    <property type="entry name" value="AAA_lid_NorR"/>
</dbReference>
<keyword evidence="2" id="KW-0067">ATP-binding</keyword>
<dbReference type="Gene3D" id="3.40.50.2300">
    <property type="match status" value="1"/>
</dbReference>
<name>A0ABM7X044_9BACT</name>
<dbReference type="InterPro" id="IPR001789">
    <property type="entry name" value="Sig_transdc_resp-reg_receiver"/>
</dbReference>
<dbReference type="PROSITE" id="PS00688">
    <property type="entry name" value="SIGMA54_INTERACT_3"/>
    <property type="match status" value="1"/>
</dbReference>
<dbReference type="PROSITE" id="PS00675">
    <property type="entry name" value="SIGMA54_INTERACT_1"/>
    <property type="match status" value="1"/>
</dbReference>